<dbReference type="Proteomes" id="UP000765509">
    <property type="component" value="Unassembled WGS sequence"/>
</dbReference>
<keyword evidence="3" id="KW-1185">Reference proteome</keyword>
<protein>
    <recommendedName>
        <fullName evidence="1">Integrase core domain-containing protein</fullName>
    </recommendedName>
</protein>
<organism evidence="2 3">
    <name type="scientific">Austropuccinia psidii MF-1</name>
    <dbReference type="NCBI Taxonomy" id="1389203"/>
    <lineage>
        <taxon>Eukaryota</taxon>
        <taxon>Fungi</taxon>
        <taxon>Dikarya</taxon>
        <taxon>Basidiomycota</taxon>
        <taxon>Pucciniomycotina</taxon>
        <taxon>Pucciniomycetes</taxon>
        <taxon>Pucciniales</taxon>
        <taxon>Sphaerophragmiaceae</taxon>
        <taxon>Austropuccinia</taxon>
    </lineage>
</organism>
<evidence type="ECO:0000313" key="3">
    <source>
        <dbReference type="Proteomes" id="UP000765509"/>
    </source>
</evidence>
<name>A0A9Q3B8Q6_9BASI</name>
<dbReference type="Pfam" id="PF24764">
    <property type="entry name" value="rva_4"/>
    <property type="match status" value="1"/>
</dbReference>
<gene>
    <name evidence="2" type="ORF">O181_000290</name>
</gene>
<evidence type="ECO:0000259" key="1">
    <source>
        <dbReference type="Pfam" id="PF24764"/>
    </source>
</evidence>
<evidence type="ECO:0000313" key="2">
    <source>
        <dbReference type="EMBL" id="MBW0460575.1"/>
    </source>
</evidence>
<dbReference type="AlphaFoldDB" id="A0A9Q3B8Q6"/>
<reference evidence="2" key="1">
    <citation type="submission" date="2021-03" db="EMBL/GenBank/DDBJ databases">
        <title>Draft genome sequence of rust myrtle Austropuccinia psidii MF-1, a brazilian biotype.</title>
        <authorList>
            <person name="Quecine M.C."/>
            <person name="Pachon D.M.R."/>
            <person name="Bonatelli M.L."/>
            <person name="Correr F.H."/>
            <person name="Franceschini L.M."/>
            <person name="Leite T.F."/>
            <person name="Margarido G.R.A."/>
            <person name="Almeida C.A."/>
            <person name="Ferrarezi J.A."/>
            <person name="Labate C.A."/>
        </authorList>
    </citation>
    <scope>NUCLEOTIDE SEQUENCE</scope>
    <source>
        <strain evidence="2">MF-1</strain>
    </source>
</reference>
<dbReference type="PANTHER" id="PTHR46177">
    <property type="entry name" value="INTEGRASE CATALYTIC DOMAIN-CONTAINING PROTEIN"/>
    <property type="match status" value="1"/>
</dbReference>
<sequence>MLETPRECFARLVRADFQKLAFTSSLSTNYLTLNGIEIDSMFDGIEKYHRAGLNLDDMFCALFREYNYPFDKQTLHNHLVAIGLEDLKDDLDLGWAKLDQVIEEIRELCKDPQAGQGGYQWMRLMLSRQYGHRVDGPTVSMLMSKLSSFNLAIHERWGALASSTMMQGPQYKIIHPAGPNHLWSSGANFALDPFGISLYGFVDVWSGRVLGIFVHTRKHDPRHIGLCYLKTVQSIGGFPLQTTSDRDMEAVEMIRHQTNLLCEFKNDSEPTLRESHIYSNGISDQRIISTWSQLTRHHNHTLIDELNAAIGEGRYDPKKPVERLAFLYLGVPLIQRSINDWIRYYNSSTRRSVQADWLTGYTANWCYDNPSIFDCRDGLTMVEKDTIKKLEQEHYSDINSTQDFIPSWFSVSLSSIFKAFSINFNSDSITFQTLWKKFDELMILINAYDFNWVNVLKNDHRGTFAFKAQEQRS</sequence>
<feature type="domain" description="Integrase core" evidence="1">
    <location>
        <begin position="175"/>
        <end position="349"/>
    </location>
</feature>
<dbReference type="EMBL" id="AVOT02000030">
    <property type="protein sequence ID" value="MBW0460575.1"/>
    <property type="molecule type" value="Genomic_DNA"/>
</dbReference>
<dbReference type="InterPro" id="IPR058913">
    <property type="entry name" value="Integrase_dom_put"/>
</dbReference>
<dbReference type="OrthoDB" id="2505297at2759"/>
<proteinExistence type="predicted"/>
<accession>A0A9Q3B8Q6</accession>
<dbReference type="PANTHER" id="PTHR46177:SF1">
    <property type="entry name" value="INTEGRASE CATALYTIC DOMAIN-CONTAINING PROTEIN"/>
    <property type="match status" value="1"/>
</dbReference>
<comment type="caution">
    <text evidence="2">The sequence shown here is derived from an EMBL/GenBank/DDBJ whole genome shotgun (WGS) entry which is preliminary data.</text>
</comment>